<proteinExistence type="predicted"/>
<comment type="caution">
    <text evidence="2">The sequence shown here is derived from an EMBL/GenBank/DDBJ whole genome shotgun (WGS) entry which is preliminary data.</text>
</comment>
<keyword evidence="3" id="KW-1185">Reference proteome</keyword>
<keyword evidence="2" id="KW-0645">Protease</keyword>
<evidence type="ECO:0000259" key="1">
    <source>
        <dbReference type="SMART" id="SM00460"/>
    </source>
</evidence>
<organism evidence="2 3">
    <name type="scientific">Thalassobaculum litoreum DSM 18839</name>
    <dbReference type="NCBI Taxonomy" id="1123362"/>
    <lineage>
        <taxon>Bacteria</taxon>
        <taxon>Pseudomonadati</taxon>
        <taxon>Pseudomonadota</taxon>
        <taxon>Alphaproteobacteria</taxon>
        <taxon>Rhodospirillales</taxon>
        <taxon>Thalassobaculaceae</taxon>
        <taxon>Thalassobaculum</taxon>
    </lineage>
</organism>
<dbReference type="PANTHER" id="PTHR33490:SF7">
    <property type="entry name" value="BLR2979 PROTEIN"/>
    <property type="match status" value="1"/>
</dbReference>
<dbReference type="GO" id="GO:0008233">
    <property type="term" value="F:peptidase activity"/>
    <property type="evidence" value="ECO:0007669"/>
    <property type="project" value="UniProtKB-KW"/>
</dbReference>
<reference evidence="2 3" key="1">
    <citation type="submission" date="2016-10" db="EMBL/GenBank/DDBJ databases">
        <authorList>
            <person name="Varghese N."/>
            <person name="Submissions S."/>
        </authorList>
    </citation>
    <scope>NUCLEOTIDE SEQUENCE [LARGE SCALE GENOMIC DNA]</scope>
    <source>
        <strain evidence="2 3">DSM 18839</strain>
    </source>
</reference>
<evidence type="ECO:0000313" key="2">
    <source>
        <dbReference type="EMBL" id="SDF66263.1"/>
    </source>
</evidence>
<dbReference type="RefSeq" id="WP_093149956.1">
    <property type="nucleotide sequence ID" value="NZ_FNBW01000005.1"/>
</dbReference>
<protein>
    <submittedName>
        <fullName evidence="2">Transglutaminase-like enzyme, putative cysteine protease</fullName>
    </submittedName>
</protein>
<dbReference type="InterPro" id="IPR002931">
    <property type="entry name" value="Transglutaminase-like"/>
</dbReference>
<dbReference type="SUPFAM" id="SSF54001">
    <property type="entry name" value="Cysteine proteinases"/>
    <property type="match status" value="1"/>
</dbReference>
<dbReference type="GO" id="GO:0006508">
    <property type="term" value="P:proteolysis"/>
    <property type="evidence" value="ECO:0007669"/>
    <property type="project" value="UniProtKB-KW"/>
</dbReference>
<dbReference type="AlphaFoldDB" id="A0A8G2BH30"/>
<dbReference type="OrthoDB" id="9804023at2"/>
<gene>
    <name evidence="2" type="ORF">SAMN05660686_01967</name>
</gene>
<dbReference type="SMART" id="SM00460">
    <property type="entry name" value="TGc"/>
    <property type="match status" value="1"/>
</dbReference>
<accession>A0A8G2BH30</accession>
<evidence type="ECO:0000313" key="3">
    <source>
        <dbReference type="Proteomes" id="UP000198615"/>
    </source>
</evidence>
<dbReference type="Pfam" id="PF01841">
    <property type="entry name" value="Transglut_core"/>
    <property type="match status" value="1"/>
</dbReference>
<dbReference type="InterPro" id="IPR038765">
    <property type="entry name" value="Papain-like_cys_pep_sf"/>
</dbReference>
<sequence>MLYDITLKIEYAYDSLADAGRHILRLTPATLPGRQRVIASNLDVSPTPTEQGFAFDFFDNRCISISYDEAVEETAFLMQARVDRAALEPLFDVSPDLRRLAKELDTLNSVASEAPHHFRGRSPRVPPVAEIATWAGRLTADSQSTLEAVTAVCTALHREMAFDPEATAVDTPLEEAFRARHGVCQDFTHIAISALRSIGVPAGYVSGFLRTIPPKGAARLEGADAMHAWVRAWCGLEMGWVEFDPTNNMMAGEDHVVVAIGRDYFDVAPVKGMFRTAGSQDTSQSVDMVAVRS</sequence>
<dbReference type="Proteomes" id="UP000198615">
    <property type="component" value="Unassembled WGS sequence"/>
</dbReference>
<dbReference type="Gene3D" id="3.10.620.30">
    <property type="match status" value="1"/>
</dbReference>
<dbReference type="InterPro" id="IPR013589">
    <property type="entry name" value="Bac_transglu_N"/>
</dbReference>
<dbReference type="PANTHER" id="PTHR33490">
    <property type="entry name" value="BLR5614 PROTEIN-RELATED"/>
    <property type="match status" value="1"/>
</dbReference>
<dbReference type="Pfam" id="PF08379">
    <property type="entry name" value="Bact_transglu_N"/>
    <property type="match status" value="1"/>
</dbReference>
<feature type="domain" description="Transglutaminase-like" evidence="1">
    <location>
        <begin position="176"/>
        <end position="247"/>
    </location>
</feature>
<name>A0A8G2BH30_9PROT</name>
<keyword evidence="2" id="KW-0378">Hydrolase</keyword>
<dbReference type="EMBL" id="FNBW01000005">
    <property type="protein sequence ID" value="SDF66263.1"/>
    <property type="molecule type" value="Genomic_DNA"/>
</dbReference>